<keyword evidence="2" id="KW-0067">ATP-binding</keyword>
<evidence type="ECO:0000256" key="2">
    <source>
        <dbReference type="ARBA" id="ARBA00022840"/>
    </source>
</evidence>
<dbReference type="InterPro" id="IPR003593">
    <property type="entry name" value="AAA+_ATPase"/>
</dbReference>
<dbReference type="GO" id="GO:0005524">
    <property type="term" value="F:ATP binding"/>
    <property type="evidence" value="ECO:0007669"/>
    <property type="project" value="UniProtKB-KW"/>
</dbReference>
<protein>
    <submittedName>
        <fullName evidence="7">Sigma 54-interacting transcriptional regulator</fullName>
    </submittedName>
</protein>
<dbReference type="InterPro" id="IPR025944">
    <property type="entry name" value="Sigma_54_int_dom_CS"/>
</dbReference>
<accession>A0A9J6QNC5</accession>
<dbReference type="PROSITE" id="PS00688">
    <property type="entry name" value="SIGMA54_INTERACT_3"/>
    <property type="match status" value="1"/>
</dbReference>
<dbReference type="InterPro" id="IPR002078">
    <property type="entry name" value="Sigma_54_int"/>
</dbReference>
<evidence type="ECO:0000256" key="3">
    <source>
        <dbReference type="ARBA" id="ARBA00023015"/>
    </source>
</evidence>
<evidence type="ECO:0000259" key="6">
    <source>
        <dbReference type="PROSITE" id="PS50045"/>
    </source>
</evidence>
<dbReference type="InterPro" id="IPR058031">
    <property type="entry name" value="AAA_lid_NorR"/>
</dbReference>
<dbReference type="AlphaFoldDB" id="A0A9J6QNC5"/>
<keyword evidence="4" id="KW-0238">DNA-binding</keyword>
<dbReference type="PROSITE" id="PS00676">
    <property type="entry name" value="SIGMA54_INTERACT_2"/>
    <property type="match status" value="1"/>
</dbReference>
<dbReference type="Gene3D" id="3.40.50.300">
    <property type="entry name" value="P-loop containing nucleotide triphosphate hydrolases"/>
    <property type="match status" value="1"/>
</dbReference>
<proteinExistence type="predicted"/>
<dbReference type="InterPro" id="IPR025943">
    <property type="entry name" value="Sigma_54_int_dom_ATP-bd_2"/>
</dbReference>
<dbReference type="PROSITE" id="PS50045">
    <property type="entry name" value="SIGMA54_INTERACT_4"/>
    <property type="match status" value="1"/>
</dbReference>
<organism evidence="7 8">
    <name type="scientific">Hominibacterium faecale</name>
    <dbReference type="NCBI Taxonomy" id="2839743"/>
    <lineage>
        <taxon>Bacteria</taxon>
        <taxon>Bacillati</taxon>
        <taxon>Bacillota</taxon>
        <taxon>Clostridia</taxon>
        <taxon>Peptostreptococcales</taxon>
        <taxon>Anaerovoracaceae</taxon>
        <taxon>Hominibacterium</taxon>
    </lineage>
</organism>
<evidence type="ECO:0000313" key="7">
    <source>
        <dbReference type="EMBL" id="MCU7378665.1"/>
    </source>
</evidence>
<dbReference type="GO" id="GO:0043565">
    <property type="term" value="F:sequence-specific DNA binding"/>
    <property type="evidence" value="ECO:0007669"/>
    <property type="project" value="InterPro"/>
</dbReference>
<evidence type="ECO:0000256" key="5">
    <source>
        <dbReference type="ARBA" id="ARBA00023163"/>
    </source>
</evidence>
<gene>
    <name evidence="7" type="ORF">OBO34_09895</name>
</gene>
<dbReference type="InterPro" id="IPR025662">
    <property type="entry name" value="Sigma_54_int_dom_ATP-bd_1"/>
</dbReference>
<dbReference type="InterPro" id="IPR002197">
    <property type="entry name" value="HTH_Fis"/>
</dbReference>
<dbReference type="Proteomes" id="UP001065549">
    <property type="component" value="Unassembled WGS sequence"/>
</dbReference>
<evidence type="ECO:0000313" key="8">
    <source>
        <dbReference type="Proteomes" id="UP001065549"/>
    </source>
</evidence>
<dbReference type="RefSeq" id="WP_148398023.1">
    <property type="nucleotide sequence ID" value="NZ_JAJAGH010000007.1"/>
</dbReference>
<dbReference type="PANTHER" id="PTHR32071">
    <property type="entry name" value="TRANSCRIPTIONAL REGULATORY PROTEIN"/>
    <property type="match status" value="1"/>
</dbReference>
<dbReference type="Gene3D" id="3.30.450.20">
    <property type="entry name" value="PAS domain"/>
    <property type="match status" value="1"/>
</dbReference>
<feature type="domain" description="Sigma-54 factor interaction" evidence="6">
    <location>
        <begin position="144"/>
        <end position="378"/>
    </location>
</feature>
<dbReference type="Gene3D" id="1.10.10.60">
    <property type="entry name" value="Homeodomain-like"/>
    <property type="match status" value="1"/>
</dbReference>
<reference evidence="7" key="1">
    <citation type="submission" date="2022-09" db="EMBL/GenBank/DDBJ databases">
        <title>Culturomic study of gut microbiota in children with autism spectrum disorder.</title>
        <authorList>
            <person name="Efimov B.A."/>
            <person name="Chaplin A.V."/>
            <person name="Sokolova S.R."/>
            <person name="Pikina A.P."/>
            <person name="Korzhanova M."/>
            <person name="Belova V."/>
            <person name="Korostin D."/>
        </authorList>
    </citation>
    <scope>NUCLEOTIDE SEQUENCE</scope>
    <source>
        <strain evidence="7">ASD5510</strain>
    </source>
</reference>
<dbReference type="PRINTS" id="PR01590">
    <property type="entry name" value="HTHFIS"/>
</dbReference>
<sequence length="467" mass="52421">MIHLTSETKQLLNIIEGLVIIDPSSDILFMEDELARSIGFSKGDEAVGRSIKELLPHNTAYKVLSTGQKQIGEVYISEGHTIVSNAFPIYMDGKLEGVLEYDAFGDAAEIHKFLDKVINMNHEINYHKNDLRPLKSTKYSIDNIIGRSRATALLKKQIKQVSYSVSTVLIYGETGSGKELVAHSIHDLSTRSLHNFIKVNCAAIPSELFESELFGYEEGSFTGAKRGGKKGLVELADGGTLFLDEIHQLSFAMQSKLLRFLQEREFIRVGGSKTMTVDTRIIAATNENLQELVEQKLFREDLYYRLNILEIQVPPLRDRKEDIQPITESIVQQLNNLLGRAEVRRIKGISEGALLLLKQYDWPGNIRELHNVLERAVNLCYEPILDLKHLKDFQQKVIESQPAATVNRMGELFPQMSLITLKEAKMNAELAAVRAALSVFHGNKTKAAQSLGISRQALGKIVKKHNL</sequence>
<comment type="caution">
    <text evidence="7">The sequence shown here is derived from an EMBL/GenBank/DDBJ whole genome shotgun (WGS) entry which is preliminary data.</text>
</comment>
<name>A0A9J6QNC5_9FIRM</name>
<evidence type="ECO:0000256" key="4">
    <source>
        <dbReference type="ARBA" id="ARBA00023125"/>
    </source>
</evidence>
<keyword evidence="1" id="KW-0547">Nucleotide-binding</keyword>
<dbReference type="InterPro" id="IPR009057">
    <property type="entry name" value="Homeodomain-like_sf"/>
</dbReference>
<dbReference type="SUPFAM" id="SSF46689">
    <property type="entry name" value="Homeodomain-like"/>
    <property type="match status" value="1"/>
</dbReference>
<dbReference type="GO" id="GO:0006355">
    <property type="term" value="P:regulation of DNA-templated transcription"/>
    <property type="evidence" value="ECO:0007669"/>
    <property type="project" value="InterPro"/>
</dbReference>
<evidence type="ECO:0000256" key="1">
    <source>
        <dbReference type="ARBA" id="ARBA00022741"/>
    </source>
</evidence>
<dbReference type="SUPFAM" id="SSF52540">
    <property type="entry name" value="P-loop containing nucleoside triphosphate hydrolases"/>
    <property type="match status" value="1"/>
</dbReference>
<dbReference type="PROSITE" id="PS00675">
    <property type="entry name" value="SIGMA54_INTERACT_1"/>
    <property type="match status" value="1"/>
</dbReference>
<dbReference type="EMBL" id="JAOSHN010000003">
    <property type="protein sequence ID" value="MCU7378665.1"/>
    <property type="molecule type" value="Genomic_DNA"/>
</dbReference>
<dbReference type="Pfam" id="PF25601">
    <property type="entry name" value="AAA_lid_14"/>
    <property type="match status" value="1"/>
</dbReference>
<dbReference type="Gene3D" id="1.10.8.60">
    <property type="match status" value="1"/>
</dbReference>
<dbReference type="Pfam" id="PF00158">
    <property type="entry name" value="Sigma54_activat"/>
    <property type="match status" value="1"/>
</dbReference>
<keyword evidence="5" id="KW-0804">Transcription</keyword>
<dbReference type="FunFam" id="3.40.50.300:FF:000006">
    <property type="entry name" value="DNA-binding transcriptional regulator NtrC"/>
    <property type="match status" value="1"/>
</dbReference>
<keyword evidence="8" id="KW-1185">Reference proteome</keyword>
<dbReference type="SMART" id="SM00382">
    <property type="entry name" value="AAA"/>
    <property type="match status" value="1"/>
</dbReference>
<dbReference type="InterPro" id="IPR027417">
    <property type="entry name" value="P-loop_NTPase"/>
</dbReference>
<dbReference type="Pfam" id="PF02954">
    <property type="entry name" value="HTH_8"/>
    <property type="match status" value="1"/>
</dbReference>
<dbReference type="CDD" id="cd00009">
    <property type="entry name" value="AAA"/>
    <property type="match status" value="1"/>
</dbReference>
<keyword evidence="3" id="KW-0805">Transcription regulation</keyword>